<keyword evidence="4" id="KW-0949">S-adenosyl-L-methionine</keyword>
<organism evidence="7 8">
    <name type="scientific">Ambrosia artemisiifolia</name>
    <name type="common">Common ragweed</name>
    <dbReference type="NCBI Taxonomy" id="4212"/>
    <lineage>
        <taxon>Eukaryota</taxon>
        <taxon>Viridiplantae</taxon>
        <taxon>Streptophyta</taxon>
        <taxon>Embryophyta</taxon>
        <taxon>Tracheophyta</taxon>
        <taxon>Spermatophyta</taxon>
        <taxon>Magnoliopsida</taxon>
        <taxon>eudicotyledons</taxon>
        <taxon>Gunneridae</taxon>
        <taxon>Pentapetalae</taxon>
        <taxon>asterids</taxon>
        <taxon>campanulids</taxon>
        <taxon>Asterales</taxon>
        <taxon>Asteraceae</taxon>
        <taxon>Asteroideae</taxon>
        <taxon>Heliantheae alliance</taxon>
        <taxon>Heliantheae</taxon>
        <taxon>Ambrosia</taxon>
    </lineage>
</organism>
<evidence type="ECO:0000313" key="8">
    <source>
        <dbReference type="Proteomes" id="UP001206925"/>
    </source>
</evidence>
<evidence type="ECO:0000256" key="2">
    <source>
        <dbReference type="ARBA" id="ARBA00022603"/>
    </source>
</evidence>
<proteinExistence type="predicted"/>
<dbReference type="PANTHER" id="PTHR45814:SF2">
    <property type="entry name" value="HISTONE-LYSINE N-METHYLTRANSFERASE SETD1"/>
    <property type="match status" value="1"/>
</dbReference>
<comment type="subcellular location">
    <subcellularLocation>
        <location evidence="1">Nucleus</location>
    </subcellularLocation>
</comment>
<accession>A0AAD5CMJ2</accession>
<feature type="non-terminal residue" evidence="7">
    <location>
        <position position="103"/>
    </location>
</feature>
<evidence type="ECO:0000256" key="1">
    <source>
        <dbReference type="ARBA" id="ARBA00004123"/>
    </source>
</evidence>
<gene>
    <name evidence="7" type="ORF">M8C21_030863</name>
</gene>
<keyword evidence="6" id="KW-0539">Nucleus</keyword>
<dbReference type="GO" id="GO:0032259">
    <property type="term" value="P:methylation"/>
    <property type="evidence" value="ECO:0007669"/>
    <property type="project" value="UniProtKB-KW"/>
</dbReference>
<dbReference type="EMBL" id="JAMZMK010007762">
    <property type="protein sequence ID" value="KAI7743256.1"/>
    <property type="molecule type" value="Genomic_DNA"/>
</dbReference>
<dbReference type="InterPro" id="IPR044570">
    <property type="entry name" value="Set1-like"/>
</dbReference>
<keyword evidence="8" id="KW-1185">Reference proteome</keyword>
<dbReference type="GO" id="GO:0048188">
    <property type="term" value="C:Set1C/COMPASS complex"/>
    <property type="evidence" value="ECO:0007669"/>
    <property type="project" value="TreeGrafter"/>
</dbReference>
<feature type="non-terminal residue" evidence="7">
    <location>
        <position position="1"/>
    </location>
</feature>
<keyword evidence="2" id="KW-0489">Methyltransferase</keyword>
<dbReference type="Proteomes" id="UP001206925">
    <property type="component" value="Unassembled WGS sequence"/>
</dbReference>
<protein>
    <submittedName>
        <fullName evidence="7">Uncharacterized protein</fullName>
    </submittedName>
</protein>
<evidence type="ECO:0000256" key="5">
    <source>
        <dbReference type="ARBA" id="ARBA00022853"/>
    </source>
</evidence>
<comment type="caution">
    <text evidence="7">The sequence shown here is derived from an EMBL/GenBank/DDBJ whole genome shotgun (WGS) entry which is preliminary data.</text>
</comment>
<keyword evidence="3" id="KW-0808">Transferase</keyword>
<dbReference type="AlphaFoldDB" id="A0AAD5CMJ2"/>
<name>A0AAD5CMJ2_AMBAR</name>
<dbReference type="GO" id="GO:0042800">
    <property type="term" value="F:histone H3K4 methyltransferase activity"/>
    <property type="evidence" value="ECO:0007669"/>
    <property type="project" value="InterPro"/>
</dbReference>
<dbReference type="PANTHER" id="PTHR45814">
    <property type="entry name" value="HISTONE-LYSINE N-METHYLTRANSFERASE SETD1"/>
    <property type="match status" value="1"/>
</dbReference>
<evidence type="ECO:0000256" key="6">
    <source>
        <dbReference type="ARBA" id="ARBA00023242"/>
    </source>
</evidence>
<sequence length="103" mass="11500">PRIALPISSRNWVTDPSSPFTSRVTLTQPSFTASVTITQSPFSTPVTVTQPSFSALYLTQRFFSADYQAEDAHVARIFSGEEITYNYKFPLEDNKIPCNCGSR</sequence>
<evidence type="ECO:0000313" key="7">
    <source>
        <dbReference type="EMBL" id="KAI7743256.1"/>
    </source>
</evidence>
<evidence type="ECO:0000256" key="3">
    <source>
        <dbReference type="ARBA" id="ARBA00022679"/>
    </source>
</evidence>
<evidence type="ECO:0000256" key="4">
    <source>
        <dbReference type="ARBA" id="ARBA00022691"/>
    </source>
</evidence>
<keyword evidence="5" id="KW-0156">Chromatin regulator</keyword>
<reference evidence="7" key="1">
    <citation type="submission" date="2022-06" db="EMBL/GenBank/DDBJ databases">
        <title>Uncovering the hologenomic basis of an extraordinary plant invasion.</title>
        <authorList>
            <person name="Bieker V.C."/>
            <person name="Martin M.D."/>
            <person name="Gilbert T."/>
            <person name="Hodgins K."/>
            <person name="Battlay P."/>
            <person name="Petersen B."/>
            <person name="Wilson J."/>
        </authorList>
    </citation>
    <scope>NUCLEOTIDE SEQUENCE</scope>
    <source>
        <strain evidence="7">AA19_3_7</strain>
        <tissue evidence="7">Leaf</tissue>
    </source>
</reference>